<feature type="compositionally biased region" description="Polar residues" evidence="7">
    <location>
        <begin position="255"/>
        <end position="270"/>
    </location>
</feature>
<organism evidence="9 10">
    <name type="scientific">Brachionus calyciflorus</name>
    <dbReference type="NCBI Taxonomy" id="104777"/>
    <lineage>
        <taxon>Eukaryota</taxon>
        <taxon>Metazoa</taxon>
        <taxon>Spiralia</taxon>
        <taxon>Gnathifera</taxon>
        <taxon>Rotifera</taxon>
        <taxon>Eurotatoria</taxon>
        <taxon>Monogononta</taxon>
        <taxon>Pseudotrocha</taxon>
        <taxon>Ploima</taxon>
        <taxon>Brachionidae</taxon>
        <taxon>Brachionus</taxon>
    </lineage>
</organism>
<evidence type="ECO:0000259" key="8">
    <source>
        <dbReference type="PROSITE" id="PS50071"/>
    </source>
</evidence>
<feature type="DNA-binding region" description="Homeobox" evidence="5">
    <location>
        <begin position="309"/>
        <end position="368"/>
    </location>
</feature>
<evidence type="ECO:0000313" key="10">
    <source>
        <dbReference type="Proteomes" id="UP000663879"/>
    </source>
</evidence>
<dbReference type="Pfam" id="PF00046">
    <property type="entry name" value="Homeodomain"/>
    <property type="match status" value="1"/>
</dbReference>
<dbReference type="GO" id="GO:0005634">
    <property type="term" value="C:nucleus"/>
    <property type="evidence" value="ECO:0007669"/>
    <property type="project" value="UniProtKB-SubCell"/>
</dbReference>
<gene>
    <name evidence="9" type="ORF">OXX778_LOCUS4433</name>
</gene>
<dbReference type="SUPFAM" id="SSF46689">
    <property type="entry name" value="Homeodomain-like"/>
    <property type="match status" value="1"/>
</dbReference>
<dbReference type="SMART" id="SM00389">
    <property type="entry name" value="HOX"/>
    <property type="match status" value="1"/>
</dbReference>
<dbReference type="InterPro" id="IPR050848">
    <property type="entry name" value="Homeobox_TF"/>
</dbReference>
<evidence type="ECO:0000256" key="2">
    <source>
        <dbReference type="ARBA" id="ARBA00023125"/>
    </source>
</evidence>
<evidence type="ECO:0000256" key="5">
    <source>
        <dbReference type="PROSITE-ProRule" id="PRU00108"/>
    </source>
</evidence>
<feature type="domain" description="Homeobox" evidence="8">
    <location>
        <begin position="307"/>
        <end position="367"/>
    </location>
</feature>
<evidence type="ECO:0000313" key="9">
    <source>
        <dbReference type="EMBL" id="CAF0761068.1"/>
    </source>
</evidence>
<evidence type="ECO:0000256" key="7">
    <source>
        <dbReference type="SAM" id="MobiDB-lite"/>
    </source>
</evidence>
<keyword evidence="10" id="KW-1185">Reference proteome</keyword>
<feature type="compositionally biased region" description="Acidic residues" evidence="7">
    <location>
        <begin position="271"/>
        <end position="291"/>
    </location>
</feature>
<evidence type="ECO:0000256" key="3">
    <source>
        <dbReference type="ARBA" id="ARBA00023155"/>
    </source>
</evidence>
<dbReference type="OrthoDB" id="6159439at2759"/>
<sequence length="447" mass="51932">MADKAFNECNKDQILLPTTTTTTINANTSITNSNLGYKINDDNNTKNDNFTFNEINNKKDDFDIPKYGFLNTYPKSTDNFLQQQNYSNPENNWNSQYDWSTNANNQKYTYQYPDSNLNNYSLSNQYKTYSNQSSNFNQFYTNQVNFNNQNNYTYQLGKNSNSGFYQNQNYTNYELPQYQTYNNYNHYQQSNNSNWELPKEYDISYMNNDMVVNDVSLEKKADLVQNNLINSEKNSNEFDNKINKNTNVFPMISPASHSSTGQSYLSNSLSEEIESTGDSDDEQTEEEEDDNSNQLKAPWVHSGERSLYKRKHRQVYSRQQTFELEKEYCYSKYLTRKRRVEIAGTIKLTERQVKIWFQNRRMKEKREVGKQTQLIGCLGIPNSNYAENKNVQFSNYKSNTKSFNSVSSNSSPSSVCSTPLNSSSMPNNSLLVLSNQNNTLASNITIN</sequence>
<dbReference type="PROSITE" id="PS00027">
    <property type="entry name" value="HOMEOBOX_1"/>
    <property type="match status" value="1"/>
</dbReference>
<evidence type="ECO:0000256" key="6">
    <source>
        <dbReference type="RuleBase" id="RU000682"/>
    </source>
</evidence>
<dbReference type="CDD" id="cd00086">
    <property type="entry name" value="homeodomain"/>
    <property type="match status" value="1"/>
</dbReference>
<dbReference type="PANTHER" id="PTHR24333">
    <property type="entry name" value="HOMEO BOX HB9 LIKE A-RELATED"/>
    <property type="match status" value="1"/>
</dbReference>
<dbReference type="InterPro" id="IPR017970">
    <property type="entry name" value="Homeobox_CS"/>
</dbReference>
<dbReference type="InterPro" id="IPR001356">
    <property type="entry name" value="HD"/>
</dbReference>
<keyword evidence="2 5" id="KW-0238">DNA-binding</keyword>
<name>A0A813Q257_9BILA</name>
<dbReference type="InterPro" id="IPR020479">
    <property type="entry name" value="HD_metazoa"/>
</dbReference>
<dbReference type="Proteomes" id="UP000663879">
    <property type="component" value="Unassembled WGS sequence"/>
</dbReference>
<accession>A0A813Q257</accession>
<dbReference type="GO" id="GO:0000981">
    <property type="term" value="F:DNA-binding transcription factor activity, RNA polymerase II-specific"/>
    <property type="evidence" value="ECO:0007669"/>
    <property type="project" value="InterPro"/>
</dbReference>
<dbReference type="PANTHER" id="PTHR24333:SF8">
    <property type="entry name" value="HOMEOBOX PROTEIN CEH-62"/>
    <property type="match status" value="1"/>
</dbReference>
<reference evidence="9" key="1">
    <citation type="submission" date="2021-02" db="EMBL/GenBank/DDBJ databases">
        <authorList>
            <person name="Nowell W R."/>
        </authorList>
    </citation>
    <scope>NUCLEOTIDE SEQUENCE</scope>
    <source>
        <strain evidence="9">Ploen Becks lab</strain>
    </source>
</reference>
<comment type="caution">
    <text evidence="9">The sequence shown here is derived from an EMBL/GenBank/DDBJ whole genome shotgun (WGS) entry which is preliminary data.</text>
</comment>
<dbReference type="InterPro" id="IPR009057">
    <property type="entry name" value="Homeodomain-like_sf"/>
</dbReference>
<feature type="region of interest" description="Disordered" evidence="7">
    <location>
        <begin position="249"/>
        <end position="300"/>
    </location>
</feature>
<proteinExistence type="predicted"/>
<keyword evidence="4 5" id="KW-0539">Nucleus</keyword>
<evidence type="ECO:0000256" key="4">
    <source>
        <dbReference type="ARBA" id="ARBA00023242"/>
    </source>
</evidence>
<evidence type="ECO:0000256" key="1">
    <source>
        <dbReference type="ARBA" id="ARBA00004123"/>
    </source>
</evidence>
<dbReference type="PROSITE" id="PS50071">
    <property type="entry name" value="HOMEOBOX_2"/>
    <property type="match status" value="1"/>
</dbReference>
<dbReference type="Gene3D" id="1.10.10.60">
    <property type="entry name" value="Homeodomain-like"/>
    <property type="match status" value="1"/>
</dbReference>
<keyword evidence="3 5" id="KW-0371">Homeobox</keyword>
<dbReference type="AlphaFoldDB" id="A0A813Q257"/>
<dbReference type="PRINTS" id="PR00024">
    <property type="entry name" value="HOMEOBOX"/>
</dbReference>
<dbReference type="EMBL" id="CAJNOC010000433">
    <property type="protein sequence ID" value="CAF0761068.1"/>
    <property type="molecule type" value="Genomic_DNA"/>
</dbReference>
<dbReference type="GO" id="GO:0003677">
    <property type="term" value="F:DNA binding"/>
    <property type="evidence" value="ECO:0007669"/>
    <property type="project" value="UniProtKB-UniRule"/>
</dbReference>
<comment type="subcellular location">
    <subcellularLocation>
        <location evidence="1 5 6">Nucleus</location>
    </subcellularLocation>
</comment>
<protein>
    <recommendedName>
        <fullName evidence="8">Homeobox domain-containing protein</fullName>
    </recommendedName>
</protein>